<evidence type="ECO:0000256" key="8">
    <source>
        <dbReference type="ARBA" id="ARBA00022967"/>
    </source>
</evidence>
<dbReference type="SFLD" id="SFLDG00002">
    <property type="entry name" value="C1.7:_P-type_atpase_like"/>
    <property type="match status" value="1"/>
</dbReference>
<dbReference type="GO" id="GO:0005524">
    <property type="term" value="F:ATP binding"/>
    <property type="evidence" value="ECO:0007669"/>
    <property type="project" value="UniProtKB-UniRule"/>
</dbReference>
<dbReference type="EMBL" id="FNZU01000010">
    <property type="protein sequence ID" value="SEL02142.1"/>
    <property type="molecule type" value="Genomic_DNA"/>
</dbReference>
<dbReference type="InterPro" id="IPR008250">
    <property type="entry name" value="ATPase_P-typ_transduc_dom_A_sf"/>
</dbReference>
<dbReference type="SUPFAM" id="SSF81665">
    <property type="entry name" value="Calcium ATPase, transmembrane domain M"/>
    <property type="match status" value="1"/>
</dbReference>
<dbReference type="InterPro" id="IPR001757">
    <property type="entry name" value="P_typ_ATPase"/>
</dbReference>
<evidence type="ECO:0000256" key="3">
    <source>
        <dbReference type="ARBA" id="ARBA00022692"/>
    </source>
</evidence>
<keyword evidence="11 12" id="KW-0472">Membrane</keyword>
<gene>
    <name evidence="14" type="ORF">SAMN04488099_11010</name>
</gene>
<dbReference type="Gene3D" id="3.40.50.1000">
    <property type="entry name" value="HAD superfamily/HAD-like"/>
    <property type="match status" value="1"/>
</dbReference>
<dbReference type="PROSITE" id="PS01229">
    <property type="entry name" value="COF_2"/>
    <property type="match status" value="1"/>
</dbReference>
<evidence type="ECO:0000256" key="7">
    <source>
        <dbReference type="ARBA" id="ARBA00022842"/>
    </source>
</evidence>
<keyword evidence="9 12" id="KW-1133">Transmembrane helix</keyword>
<dbReference type="Pfam" id="PF00122">
    <property type="entry name" value="E1-E2_ATPase"/>
    <property type="match status" value="1"/>
</dbReference>
<protein>
    <submittedName>
        <fullName evidence="14">Cd2+/Zn2+-exporting ATPase</fullName>
    </submittedName>
</protein>
<dbReference type="PANTHER" id="PTHR43079">
    <property type="entry name" value="PROBABLE CADMIUM/ZINC-TRANSPORTING ATPASE HMA1"/>
    <property type="match status" value="1"/>
</dbReference>
<dbReference type="STRING" id="426702.SAMN04488099_11010"/>
<dbReference type="InterPro" id="IPR023298">
    <property type="entry name" value="ATPase_P-typ_TM_dom_sf"/>
</dbReference>
<dbReference type="InterPro" id="IPR027256">
    <property type="entry name" value="P-typ_ATPase_IB"/>
</dbReference>
<dbReference type="GO" id="GO:0046872">
    <property type="term" value="F:metal ion binding"/>
    <property type="evidence" value="ECO:0007669"/>
    <property type="project" value="UniProtKB-KW"/>
</dbReference>
<evidence type="ECO:0000313" key="15">
    <source>
        <dbReference type="Proteomes" id="UP000199081"/>
    </source>
</evidence>
<name>A0A1H7LT94_9LACT</name>
<evidence type="ECO:0000256" key="12">
    <source>
        <dbReference type="RuleBase" id="RU362081"/>
    </source>
</evidence>
<dbReference type="AlphaFoldDB" id="A0A1H7LT94"/>
<dbReference type="SFLD" id="SFLDS00003">
    <property type="entry name" value="Haloacid_Dehalogenase"/>
    <property type="match status" value="1"/>
</dbReference>
<keyword evidence="7" id="KW-0460">Magnesium</keyword>
<dbReference type="InterPro" id="IPR023214">
    <property type="entry name" value="HAD_sf"/>
</dbReference>
<evidence type="ECO:0000256" key="2">
    <source>
        <dbReference type="ARBA" id="ARBA00006024"/>
    </source>
</evidence>
<dbReference type="PRINTS" id="PR00941">
    <property type="entry name" value="CDATPASE"/>
</dbReference>
<keyword evidence="3 12" id="KW-0812">Transmembrane</keyword>
<comment type="subcellular location">
    <subcellularLocation>
        <location evidence="1">Cell membrane</location>
        <topology evidence="1">Multi-pass membrane protein</topology>
    </subcellularLocation>
</comment>
<evidence type="ECO:0000256" key="10">
    <source>
        <dbReference type="ARBA" id="ARBA00023065"/>
    </source>
</evidence>
<dbReference type="InterPro" id="IPR023299">
    <property type="entry name" value="ATPase_P-typ_cyto_dom_N"/>
</dbReference>
<dbReference type="PROSITE" id="PS00154">
    <property type="entry name" value="ATPASE_E1_E2"/>
    <property type="match status" value="1"/>
</dbReference>
<keyword evidence="8" id="KW-1278">Translocase</keyword>
<keyword evidence="12" id="KW-1003">Cell membrane</keyword>
<dbReference type="InterPro" id="IPR059000">
    <property type="entry name" value="ATPase_P-type_domA"/>
</dbReference>
<dbReference type="Gene3D" id="3.40.1110.10">
    <property type="entry name" value="Calcium-transporting ATPase, cytoplasmic domain N"/>
    <property type="match status" value="1"/>
</dbReference>
<dbReference type="CDD" id="cd07551">
    <property type="entry name" value="P-type_ATPase_HM_ZosA_PfeT-like"/>
    <property type="match status" value="1"/>
</dbReference>
<feature type="transmembrane region" description="Helical" evidence="12">
    <location>
        <begin position="270"/>
        <end position="293"/>
    </location>
</feature>
<dbReference type="RefSeq" id="WP_091481596.1">
    <property type="nucleotide sequence ID" value="NZ_BJYC01000012.1"/>
</dbReference>
<evidence type="ECO:0000256" key="6">
    <source>
        <dbReference type="ARBA" id="ARBA00022840"/>
    </source>
</evidence>
<dbReference type="OrthoDB" id="9813266at2"/>
<evidence type="ECO:0000256" key="11">
    <source>
        <dbReference type="ARBA" id="ARBA00023136"/>
    </source>
</evidence>
<reference evidence="15" key="1">
    <citation type="submission" date="2016-10" db="EMBL/GenBank/DDBJ databases">
        <authorList>
            <person name="Varghese N."/>
            <person name="Submissions S."/>
        </authorList>
    </citation>
    <scope>NUCLEOTIDE SEQUENCE [LARGE SCALE GENOMIC DNA]</scope>
    <source>
        <strain evidence="15">DSM 19183</strain>
    </source>
</reference>
<keyword evidence="5 12" id="KW-0547">Nucleotide-binding</keyword>
<dbReference type="PANTHER" id="PTHR43079:SF1">
    <property type="entry name" value="CADMIUM_ZINC-TRANSPORTING ATPASE HMA1, CHLOROPLASTIC-RELATED"/>
    <property type="match status" value="1"/>
</dbReference>
<dbReference type="SUPFAM" id="SSF81653">
    <property type="entry name" value="Calcium ATPase, transduction domain A"/>
    <property type="match status" value="1"/>
</dbReference>
<keyword evidence="10" id="KW-0813">Transport</keyword>
<dbReference type="SFLD" id="SFLDF00027">
    <property type="entry name" value="p-type_atpase"/>
    <property type="match status" value="1"/>
</dbReference>
<accession>A0A1H7LT94</accession>
<dbReference type="InterPro" id="IPR018303">
    <property type="entry name" value="ATPase_P-typ_P_site"/>
</dbReference>
<sequence>MTALFKNNKPMLLTVISGLLILFGGIASYNSWRPLDVVLFISSFIIGGYYQGKEGIMELVRDRSLNVDILMVLAAVGASIIGFWLEGALLIFIFSLSGSLEIYTTNKSTDAISHLMKLTPDTALLLTEEGRTEEVETEDLKIGDCIIVPKGSAIPIDGQLISQYGLIDESVVSGESVPVSKQAEDVVIGGTVNISQPIKVRVTTDYSDTLFAKIIRLVDEAQGTPSQTATFIESIETHYVKIVLVFVPVMILVFLYILDWGFTESFYRGMVLLTVASPCALMASASPATLSAISNGAKNGVLYKGGSYLENFSQISAIAFDKTGTLTEGTPKVTDVVFNNQSYGKEIQQVVVAMEKQSSHPLARAVVDHLSSETEGRLFHFDLINEVEGKGMEGVAGTDRYKIGKKEFVVKNDDDYLTIEAMNRQNEGKTVLYVSKNDELTAYIALLDLPAPGAKETVDYFKSHNIRTLMITGDNQATGESIGSLIGVDEVIANCLPDEKAELILELKKRYGTIVMVGDGINDAPALANASIGIAMGAGTDLAMEAADVVLVKNDLQQLSYSHKLSRRLNRIIMQNVVFSIAVIVFLIIVNLLQLINLPLGVIGHEGSTILVILNGLRLLRSSSFQHNS</sequence>
<evidence type="ECO:0000313" key="14">
    <source>
        <dbReference type="EMBL" id="SEL02142.1"/>
    </source>
</evidence>
<feature type="transmembrane region" description="Helical" evidence="12">
    <location>
        <begin position="239"/>
        <end position="258"/>
    </location>
</feature>
<keyword evidence="4 12" id="KW-0479">Metal-binding</keyword>
<dbReference type="PRINTS" id="PR00119">
    <property type="entry name" value="CATATPASE"/>
</dbReference>
<keyword evidence="15" id="KW-1185">Reference proteome</keyword>
<dbReference type="FunFam" id="2.70.150.10:FF:000002">
    <property type="entry name" value="Copper-transporting ATPase 1, putative"/>
    <property type="match status" value="1"/>
</dbReference>
<feature type="domain" description="P-type ATPase A" evidence="13">
    <location>
        <begin position="117"/>
        <end position="218"/>
    </location>
</feature>
<evidence type="ECO:0000256" key="1">
    <source>
        <dbReference type="ARBA" id="ARBA00004651"/>
    </source>
</evidence>
<evidence type="ECO:0000256" key="9">
    <source>
        <dbReference type="ARBA" id="ARBA00022989"/>
    </source>
</evidence>
<dbReference type="InterPro" id="IPR036412">
    <property type="entry name" value="HAD-like_sf"/>
</dbReference>
<dbReference type="Gene3D" id="2.70.150.10">
    <property type="entry name" value="Calcium-transporting ATPase, cytoplasmic transduction domain A"/>
    <property type="match status" value="1"/>
</dbReference>
<evidence type="ECO:0000259" key="13">
    <source>
        <dbReference type="Pfam" id="PF00122"/>
    </source>
</evidence>
<dbReference type="Pfam" id="PF00702">
    <property type="entry name" value="Hydrolase"/>
    <property type="match status" value="1"/>
</dbReference>
<dbReference type="SUPFAM" id="SSF56784">
    <property type="entry name" value="HAD-like"/>
    <property type="match status" value="1"/>
</dbReference>
<dbReference type="NCBIfam" id="TIGR01494">
    <property type="entry name" value="ATPase_P-type"/>
    <property type="match status" value="1"/>
</dbReference>
<feature type="transmembrane region" description="Helical" evidence="12">
    <location>
        <begin position="69"/>
        <end position="94"/>
    </location>
</feature>
<keyword evidence="6 12" id="KW-0067">ATP-binding</keyword>
<evidence type="ECO:0000256" key="4">
    <source>
        <dbReference type="ARBA" id="ARBA00022723"/>
    </source>
</evidence>
<feature type="transmembrane region" description="Helical" evidence="12">
    <location>
        <begin position="577"/>
        <end position="596"/>
    </location>
</feature>
<proteinExistence type="inferred from homology"/>
<organism evidence="14 15">
    <name type="scientific">Alkalibacterium pelagium</name>
    <dbReference type="NCBI Taxonomy" id="426702"/>
    <lineage>
        <taxon>Bacteria</taxon>
        <taxon>Bacillati</taxon>
        <taxon>Bacillota</taxon>
        <taxon>Bacilli</taxon>
        <taxon>Lactobacillales</taxon>
        <taxon>Carnobacteriaceae</taxon>
        <taxon>Alkalibacterium</taxon>
    </lineage>
</organism>
<dbReference type="InterPro" id="IPR051949">
    <property type="entry name" value="Cation_Transport_ATPase"/>
</dbReference>
<keyword evidence="10" id="KW-0406">Ion transport</keyword>
<dbReference type="NCBIfam" id="TIGR01525">
    <property type="entry name" value="ATPase-IB_hvy"/>
    <property type="match status" value="1"/>
</dbReference>
<evidence type="ECO:0000256" key="5">
    <source>
        <dbReference type="ARBA" id="ARBA00022741"/>
    </source>
</evidence>
<comment type="similarity">
    <text evidence="2 12">Belongs to the cation transport ATPase (P-type) (TC 3.A.3) family. Type IB subfamily.</text>
</comment>
<dbReference type="GO" id="GO:0019829">
    <property type="term" value="F:ATPase-coupled monoatomic cation transmembrane transporter activity"/>
    <property type="evidence" value="ECO:0007669"/>
    <property type="project" value="InterPro"/>
</dbReference>
<dbReference type="Proteomes" id="UP000199081">
    <property type="component" value="Unassembled WGS sequence"/>
</dbReference>
<dbReference type="GO" id="GO:0016887">
    <property type="term" value="F:ATP hydrolysis activity"/>
    <property type="evidence" value="ECO:0007669"/>
    <property type="project" value="InterPro"/>
</dbReference>
<dbReference type="GO" id="GO:0005886">
    <property type="term" value="C:plasma membrane"/>
    <property type="evidence" value="ECO:0007669"/>
    <property type="project" value="UniProtKB-SubCell"/>
</dbReference>
<dbReference type="InterPro" id="IPR044492">
    <property type="entry name" value="P_typ_ATPase_HD_dom"/>
</dbReference>